<gene>
    <name evidence="7" type="ORF">GHT06_010918</name>
</gene>
<keyword evidence="4" id="KW-0175">Coiled coil</keyword>
<dbReference type="Pfam" id="PF00386">
    <property type="entry name" value="C1q"/>
    <property type="match status" value="2"/>
</dbReference>
<dbReference type="SUPFAM" id="SSF49842">
    <property type="entry name" value="TNF-like"/>
    <property type="match status" value="2"/>
</dbReference>
<comment type="subcellular location">
    <subcellularLocation>
        <location evidence="1">Secreted</location>
    </subcellularLocation>
</comment>
<proteinExistence type="predicted"/>
<protein>
    <recommendedName>
        <fullName evidence="6">C1q domain-containing protein</fullName>
    </recommendedName>
</protein>
<evidence type="ECO:0000313" key="8">
    <source>
        <dbReference type="Proteomes" id="UP000820818"/>
    </source>
</evidence>
<dbReference type="InterPro" id="IPR001073">
    <property type="entry name" value="C1q_dom"/>
</dbReference>
<evidence type="ECO:0000256" key="5">
    <source>
        <dbReference type="SAM" id="SignalP"/>
    </source>
</evidence>
<evidence type="ECO:0000259" key="6">
    <source>
        <dbReference type="SMART" id="SM00110"/>
    </source>
</evidence>
<dbReference type="InterPro" id="IPR050822">
    <property type="entry name" value="Cerebellin_Synaptic_Org"/>
</dbReference>
<dbReference type="Proteomes" id="UP000820818">
    <property type="component" value="Linkage Group LG2"/>
</dbReference>
<comment type="caution">
    <text evidence="7">The sequence shown here is derived from an EMBL/GenBank/DDBJ whole genome shotgun (WGS) entry which is preliminary data.</text>
</comment>
<dbReference type="PANTHER" id="PTHR22923:SF62">
    <property type="entry name" value="CVP18"/>
    <property type="match status" value="1"/>
</dbReference>
<accession>A0AAD5LIP6</accession>
<dbReference type="PANTHER" id="PTHR22923">
    <property type="entry name" value="CEREBELLIN-RELATED"/>
    <property type="match status" value="1"/>
</dbReference>
<dbReference type="Gene3D" id="2.60.120.40">
    <property type="match status" value="2"/>
</dbReference>
<feature type="coiled-coil region" evidence="4">
    <location>
        <begin position="74"/>
        <end position="101"/>
    </location>
</feature>
<dbReference type="GO" id="GO:0005615">
    <property type="term" value="C:extracellular space"/>
    <property type="evidence" value="ECO:0007669"/>
    <property type="project" value="TreeGrafter"/>
</dbReference>
<feature type="domain" description="C1q" evidence="6">
    <location>
        <begin position="678"/>
        <end position="812"/>
    </location>
</feature>
<name>A0AAD5LIP6_9CRUS</name>
<feature type="signal peptide" evidence="5">
    <location>
        <begin position="1"/>
        <end position="19"/>
    </location>
</feature>
<evidence type="ECO:0000256" key="1">
    <source>
        <dbReference type="ARBA" id="ARBA00004613"/>
    </source>
</evidence>
<dbReference type="InterPro" id="IPR008983">
    <property type="entry name" value="Tumour_necrosis_fac-like_dom"/>
</dbReference>
<feature type="chain" id="PRO_5041964555" description="C1q domain-containing protein" evidence="5">
    <location>
        <begin position="20"/>
        <end position="814"/>
    </location>
</feature>
<keyword evidence="3 5" id="KW-0732">Signal</keyword>
<evidence type="ECO:0000256" key="4">
    <source>
        <dbReference type="SAM" id="Coils"/>
    </source>
</evidence>
<sequence>MNNLATLILSVLMASSVFAQIPTGWPKQTTFLSAPYYVYNHQVIPTQPKAPVLHQNDPFTPQRDAIVSVLLRELKEMSKRLAETNVVVENVKNELAQLKKMAGAEGSKGQSNGNGQSVTEIKSQAELIAFANITVDSDDKATPSARFCNCLRLTYVTNTLTDDLAEEKLKLSALSTKFDVSTAPTTIDKIPESCADLKSLGHHRSGIYSVMGVNQVESVYCDFTKSDTDDFQKMIGIVDTKTMRVYFHAQRTSDYDLVDTVIPFDELRTNDGDAMTTEGVFTAPTPGTYFFAYSGIGLNDNNARVDMEMKAEADAEWSRVGRGYAAAGSYETYSLQSTLRLGKGDQIRLYLAEGKIHDASFRYTNFVERWAQHIATPADGRSTDINRRGGSCVQHWQAKTLRPVRPTPTQHERFGNYARHFTFVFSKKVFDVPFRQLFRTQAVWIASAWMACVVCAQWPADWSQSFPPTPRYDYKHPVIAIQQNGPIHHRHSQEYMLYGDSVLSVMRQELKEIANSQAEMMAENVKKKNDLSNMKRVLVQIKQMGQDKVEAKKIVLKGKPHLKSSQLHFENVTIDNDIKATSRDGSCQCQTILYYTQLMKEDLAEINAKLNGLTTQFGASTSPTSINKMPGSCAELKQLGYTNSGIFFIKGINQVESVYCDFTKQVGAAGFQNVIGIVDVKTRRIYFHAQRDSVYSTAGTVPFNLLRFNEGNSINPGGIFSAPVPGTYYFALSGISTDNGNARVELHLNKGGAGWNSIGRAVGTGVNFQTFAIHATLELDIGDQIKVVLVSGTIQDSSTHNTNFIGYLIDEQMD</sequence>
<dbReference type="SMART" id="SM00110">
    <property type="entry name" value="C1Q"/>
    <property type="match status" value="1"/>
</dbReference>
<organism evidence="7 8">
    <name type="scientific">Daphnia sinensis</name>
    <dbReference type="NCBI Taxonomy" id="1820382"/>
    <lineage>
        <taxon>Eukaryota</taxon>
        <taxon>Metazoa</taxon>
        <taxon>Ecdysozoa</taxon>
        <taxon>Arthropoda</taxon>
        <taxon>Crustacea</taxon>
        <taxon>Branchiopoda</taxon>
        <taxon>Diplostraca</taxon>
        <taxon>Cladocera</taxon>
        <taxon>Anomopoda</taxon>
        <taxon>Daphniidae</taxon>
        <taxon>Daphnia</taxon>
        <taxon>Daphnia similis group</taxon>
    </lineage>
</organism>
<evidence type="ECO:0000313" key="7">
    <source>
        <dbReference type="EMBL" id="KAI9563455.1"/>
    </source>
</evidence>
<evidence type="ECO:0000256" key="3">
    <source>
        <dbReference type="ARBA" id="ARBA00022729"/>
    </source>
</evidence>
<keyword evidence="2" id="KW-0964">Secreted</keyword>
<reference evidence="7 8" key="1">
    <citation type="submission" date="2022-05" db="EMBL/GenBank/DDBJ databases">
        <title>A multi-omics perspective on studying reproductive biology in Daphnia sinensis.</title>
        <authorList>
            <person name="Jia J."/>
        </authorList>
    </citation>
    <scope>NUCLEOTIDE SEQUENCE [LARGE SCALE GENOMIC DNA]</scope>
    <source>
        <strain evidence="7 8">WSL</strain>
    </source>
</reference>
<evidence type="ECO:0000256" key="2">
    <source>
        <dbReference type="ARBA" id="ARBA00022525"/>
    </source>
</evidence>
<dbReference type="AlphaFoldDB" id="A0AAD5LIP6"/>
<keyword evidence="8" id="KW-1185">Reference proteome</keyword>
<dbReference type="EMBL" id="WJBH02000002">
    <property type="protein sequence ID" value="KAI9563455.1"/>
    <property type="molecule type" value="Genomic_DNA"/>
</dbReference>